<dbReference type="Proteomes" id="UP000321523">
    <property type="component" value="Unassembled WGS sequence"/>
</dbReference>
<dbReference type="Pfam" id="PF15731">
    <property type="entry name" value="MqsA_antitoxin"/>
    <property type="match status" value="1"/>
</dbReference>
<evidence type="ECO:0008006" key="3">
    <source>
        <dbReference type="Google" id="ProtNLM"/>
    </source>
</evidence>
<dbReference type="NCBIfam" id="TIGR03830">
    <property type="entry name" value="CxxCG_CxxCG_HTH"/>
    <property type="match status" value="1"/>
</dbReference>
<reference evidence="1 2" key="1">
    <citation type="submission" date="2019-07" db="EMBL/GenBank/DDBJ databases">
        <title>Whole genome shotgun sequence of Skermanella aerolata NBRC 106429.</title>
        <authorList>
            <person name="Hosoyama A."/>
            <person name="Uohara A."/>
            <person name="Ohji S."/>
            <person name="Ichikawa N."/>
        </authorList>
    </citation>
    <scope>NUCLEOTIDE SEQUENCE [LARGE SCALE GENOMIC DNA]</scope>
    <source>
        <strain evidence="1 2">NBRC 106429</strain>
    </source>
</reference>
<evidence type="ECO:0000313" key="1">
    <source>
        <dbReference type="EMBL" id="GEO41304.1"/>
    </source>
</evidence>
<organism evidence="1 2">
    <name type="scientific">Skermanella aerolata</name>
    <dbReference type="NCBI Taxonomy" id="393310"/>
    <lineage>
        <taxon>Bacteria</taxon>
        <taxon>Pseudomonadati</taxon>
        <taxon>Pseudomonadota</taxon>
        <taxon>Alphaproteobacteria</taxon>
        <taxon>Rhodospirillales</taxon>
        <taxon>Azospirillaceae</taxon>
        <taxon>Skermanella</taxon>
    </lineage>
</organism>
<dbReference type="OrthoDB" id="9794834at2"/>
<comment type="caution">
    <text evidence="1">The sequence shown here is derived from an EMBL/GenBank/DDBJ whole genome shotgun (WGS) entry which is preliminary data.</text>
</comment>
<dbReference type="RefSeq" id="WP_084720905.1">
    <property type="nucleotide sequence ID" value="NZ_BJYZ01000027.1"/>
</dbReference>
<protein>
    <recommendedName>
        <fullName evidence="3">HTH cro/C1-type domain-containing protein</fullName>
    </recommendedName>
</protein>
<dbReference type="InterPro" id="IPR001387">
    <property type="entry name" value="Cro/C1-type_HTH"/>
</dbReference>
<dbReference type="GO" id="GO:0003677">
    <property type="term" value="F:DNA binding"/>
    <property type="evidence" value="ECO:0007669"/>
    <property type="project" value="InterPro"/>
</dbReference>
<proteinExistence type="predicted"/>
<dbReference type="CDD" id="cd00093">
    <property type="entry name" value="HTH_XRE"/>
    <property type="match status" value="1"/>
</dbReference>
<keyword evidence="2" id="KW-1185">Reference proteome</keyword>
<dbReference type="Gene3D" id="1.10.260.40">
    <property type="entry name" value="lambda repressor-like DNA-binding domains"/>
    <property type="match status" value="1"/>
</dbReference>
<dbReference type="InterPro" id="IPR032758">
    <property type="entry name" value="MqsA/HigA-2"/>
</dbReference>
<evidence type="ECO:0000313" key="2">
    <source>
        <dbReference type="Proteomes" id="UP000321523"/>
    </source>
</evidence>
<dbReference type="InterPro" id="IPR022452">
    <property type="entry name" value="MqsA"/>
</dbReference>
<gene>
    <name evidence="1" type="ORF">SAE02_54520</name>
</gene>
<dbReference type="EMBL" id="BJYZ01000027">
    <property type="protein sequence ID" value="GEO41304.1"/>
    <property type="molecule type" value="Genomic_DNA"/>
</dbReference>
<dbReference type="AlphaFoldDB" id="A0A512DXU5"/>
<name>A0A512DXU5_9PROT</name>
<sequence length="199" mass="22472">MPERCLKCGENTMHERIAQMQHVQGSRTVLIENDRHMFCESCGNVSYLGDQISQIELTVARKIREEDGLLPPQDLKAIRLKYNLTQAEMEQLISAGPKTWVRWERGKVVQSKVADTLIRQIAEQPDLVRSLLSRSGVASAAAQQVLAAIDEDVERQVAEMMRQRLGPNPAVDIEMLVRDTAEAIRRSQREVTARIVRAA</sequence>
<accession>A0A512DXU5</accession>
<dbReference type="SUPFAM" id="SSF47413">
    <property type="entry name" value="lambda repressor-like DNA-binding domains"/>
    <property type="match status" value="1"/>
</dbReference>
<dbReference type="InterPro" id="IPR010982">
    <property type="entry name" value="Lambda_DNA-bd_dom_sf"/>
</dbReference>